<dbReference type="Proteomes" id="UP000242715">
    <property type="component" value="Unassembled WGS sequence"/>
</dbReference>
<sequence>MYNSTATTCSRNCTATTQTIPTPGSNQSKIDYDPLPSPYSILHTFEAGYRIQRGKKACISSNNLSAGSLQNMKQLNINVPLRAIAKCLHHNLCAVEVADFSGCVTCRLIVIATTSIEATTMAYFVDLIEQDNSNPRHNVVSLLFSRWHHTLFIHHFCFDYLVDIMFTLFLFSISVSIG</sequence>
<dbReference type="EMBL" id="DF974762">
    <property type="protein sequence ID" value="GAU50420.1"/>
    <property type="molecule type" value="Genomic_DNA"/>
</dbReference>
<accession>A0A2Z6PH58</accession>
<feature type="transmembrane region" description="Helical" evidence="1">
    <location>
        <begin position="156"/>
        <end position="177"/>
    </location>
</feature>
<organism evidence="2 3">
    <name type="scientific">Trifolium subterraneum</name>
    <name type="common">Subterranean clover</name>
    <dbReference type="NCBI Taxonomy" id="3900"/>
    <lineage>
        <taxon>Eukaryota</taxon>
        <taxon>Viridiplantae</taxon>
        <taxon>Streptophyta</taxon>
        <taxon>Embryophyta</taxon>
        <taxon>Tracheophyta</taxon>
        <taxon>Spermatophyta</taxon>
        <taxon>Magnoliopsida</taxon>
        <taxon>eudicotyledons</taxon>
        <taxon>Gunneridae</taxon>
        <taxon>Pentapetalae</taxon>
        <taxon>rosids</taxon>
        <taxon>fabids</taxon>
        <taxon>Fabales</taxon>
        <taxon>Fabaceae</taxon>
        <taxon>Papilionoideae</taxon>
        <taxon>50 kb inversion clade</taxon>
        <taxon>NPAAA clade</taxon>
        <taxon>Hologalegina</taxon>
        <taxon>IRL clade</taxon>
        <taxon>Trifolieae</taxon>
        <taxon>Trifolium</taxon>
    </lineage>
</organism>
<dbReference type="OrthoDB" id="10582229at2759"/>
<keyword evidence="1" id="KW-0472">Membrane</keyword>
<reference evidence="3" key="1">
    <citation type="journal article" date="2017" name="Front. Plant Sci.">
        <title>Climate Clever Clovers: New Paradigm to Reduce the Environmental Footprint of Ruminants by Breeding Low Methanogenic Forages Utilizing Haplotype Variation.</title>
        <authorList>
            <person name="Kaur P."/>
            <person name="Appels R."/>
            <person name="Bayer P.E."/>
            <person name="Keeble-Gagnere G."/>
            <person name="Wang J."/>
            <person name="Hirakawa H."/>
            <person name="Shirasawa K."/>
            <person name="Vercoe P."/>
            <person name="Stefanova K."/>
            <person name="Durmic Z."/>
            <person name="Nichols P."/>
            <person name="Revell C."/>
            <person name="Isobe S.N."/>
            <person name="Edwards D."/>
            <person name="Erskine W."/>
        </authorList>
    </citation>
    <scope>NUCLEOTIDE SEQUENCE [LARGE SCALE GENOMIC DNA]</scope>
    <source>
        <strain evidence="3">cv. Daliak</strain>
    </source>
</reference>
<keyword evidence="3" id="KW-1185">Reference proteome</keyword>
<evidence type="ECO:0000313" key="3">
    <source>
        <dbReference type="Proteomes" id="UP000242715"/>
    </source>
</evidence>
<proteinExistence type="predicted"/>
<dbReference type="AlphaFoldDB" id="A0A2Z6PH58"/>
<evidence type="ECO:0000256" key="1">
    <source>
        <dbReference type="SAM" id="Phobius"/>
    </source>
</evidence>
<name>A0A2Z6PH58_TRISU</name>
<keyword evidence="1" id="KW-0812">Transmembrane</keyword>
<protein>
    <submittedName>
        <fullName evidence="2">Uncharacterized protein</fullName>
    </submittedName>
</protein>
<keyword evidence="1" id="KW-1133">Transmembrane helix</keyword>
<evidence type="ECO:0000313" key="2">
    <source>
        <dbReference type="EMBL" id="GAU50420.1"/>
    </source>
</evidence>
<gene>
    <name evidence="2" type="ORF">TSUD_184420</name>
</gene>